<organism evidence="4 5">
    <name type="scientific">Defluviitalea raffinosedens</name>
    <dbReference type="NCBI Taxonomy" id="1450156"/>
    <lineage>
        <taxon>Bacteria</taxon>
        <taxon>Bacillati</taxon>
        <taxon>Bacillota</taxon>
        <taxon>Clostridia</taxon>
        <taxon>Lachnospirales</taxon>
        <taxon>Defluviitaleaceae</taxon>
        <taxon>Defluviitalea</taxon>
    </lineage>
</organism>
<dbReference type="InterPro" id="IPR023582">
    <property type="entry name" value="Impact"/>
</dbReference>
<dbReference type="InterPro" id="IPR015796">
    <property type="entry name" value="Impact_YigZ-like"/>
</dbReference>
<reference evidence="4 5" key="1">
    <citation type="submission" date="2019-12" db="EMBL/GenBank/DDBJ databases">
        <title>Defluviitalea raffinosedens, isolated from a biogas fermenter, genome sequencing and characterization.</title>
        <authorList>
            <person name="Rettenmaier R."/>
            <person name="Schneider M."/>
            <person name="Neuhaus K."/>
            <person name="Liebl W."/>
            <person name="Zverlov V."/>
        </authorList>
    </citation>
    <scope>NUCLEOTIDE SEQUENCE [LARGE SCALE GENOMIC DNA]</scope>
    <source>
        <strain evidence="4 5">249c-K6</strain>
    </source>
</reference>
<dbReference type="EMBL" id="WSLF01000007">
    <property type="protein sequence ID" value="KAE9633756.1"/>
    <property type="molecule type" value="Genomic_DNA"/>
</dbReference>
<sequence length="222" mass="25175">MLKRFKTILQPAEAEIIEKKSRFIATVRPVKSEEEAQAFIEEMRKKYWDATHNVFAYQVGERNQIQRFSDDGEPSGTAGLPVLNVLKGDDLKNTAIVVTRYFGGTLLGTGGLVRAYGRCAKEGVLAAQIVEKVLYCVFNVVTDYSRLGKIQYEILQMGNVIQDTIYTDEITFVVLVESGDEEMFIKKITEISNAQAQIKQVKYVYGLWINDQLTIEDINEEE</sequence>
<dbReference type="AlphaFoldDB" id="A0A7C8LPP8"/>
<dbReference type="SUPFAM" id="SSF54980">
    <property type="entry name" value="EF-G C-terminal domain-like"/>
    <property type="match status" value="1"/>
</dbReference>
<dbReference type="SUPFAM" id="SSF54211">
    <property type="entry name" value="Ribosomal protein S5 domain 2-like"/>
    <property type="match status" value="1"/>
</dbReference>
<dbReference type="OrthoDB" id="9813771at2"/>
<gene>
    <name evidence="4" type="ORF">GND95_08870</name>
</gene>
<dbReference type="PROSITE" id="PS00910">
    <property type="entry name" value="UPF0029"/>
    <property type="match status" value="1"/>
</dbReference>
<evidence type="ECO:0000259" key="3">
    <source>
        <dbReference type="Pfam" id="PF09186"/>
    </source>
</evidence>
<dbReference type="GO" id="GO:0005737">
    <property type="term" value="C:cytoplasm"/>
    <property type="evidence" value="ECO:0007669"/>
    <property type="project" value="TreeGrafter"/>
</dbReference>
<proteinExistence type="inferred from homology"/>
<dbReference type="PANTHER" id="PTHR16301">
    <property type="entry name" value="IMPACT-RELATED"/>
    <property type="match status" value="1"/>
</dbReference>
<dbReference type="Pfam" id="PF01205">
    <property type="entry name" value="Impact_N"/>
    <property type="match status" value="1"/>
</dbReference>
<dbReference type="RefSeq" id="WP_158740552.1">
    <property type="nucleotide sequence ID" value="NZ_JAFBEP010000011.1"/>
</dbReference>
<evidence type="ECO:0000313" key="4">
    <source>
        <dbReference type="EMBL" id="KAE9633756.1"/>
    </source>
</evidence>
<dbReference type="Proteomes" id="UP000483018">
    <property type="component" value="Unassembled WGS sequence"/>
</dbReference>
<dbReference type="GO" id="GO:0006446">
    <property type="term" value="P:regulation of translational initiation"/>
    <property type="evidence" value="ECO:0007669"/>
    <property type="project" value="TreeGrafter"/>
</dbReference>
<dbReference type="PANTHER" id="PTHR16301:SF20">
    <property type="entry name" value="IMPACT FAMILY MEMBER YIGZ"/>
    <property type="match status" value="1"/>
</dbReference>
<feature type="domain" description="UPF0029" evidence="3">
    <location>
        <begin position="142"/>
        <end position="195"/>
    </location>
</feature>
<dbReference type="Gene3D" id="3.30.230.30">
    <property type="entry name" value="Impact, N-terminal domain"/>
    <property type="match status" value="1"/>
</dbReference>
<accession>A0A7C8LPP8</accession>
<comment type="caution">
    <text evidence="4">The sequence shown here is derived from an EMBL/GenBank/DDBJ whole genome shotgun (WGS) entry which is preliminary data.</text>
</comment>
<protein>
    <submittedName>
        <fullName evidence="4">YigZ family protein</fullName>
    </submittedName>
</protein>
<dbReference type="InterPro" id="IPR020569">
    <property type="entry name" value="UPF0029_Impact_CS"/>
</dbReference>
<dbReference type="Gene3D" id="3.30.70.240">
    <property type="match status" value="1"/>
</dbReference>
<evidence type="ECO:0000256" key="1">
    <source>
        <dbReference type="ARBA" id="ARBA00007665"/>
    </source>
</evidence>
<comment type="similarity">
    <text evidence="1">Belongs to the IMPACT family.</text>
</comment>
<dbReference type="InterPro" id="IPR001498">
    <property type="entry name" value="Impact_N"/>
</dbReference>
<evidence type="ECO:0000313" key="5">
    <source>
        <dbReference type="Proteomes" id="UP000483018"/>
    </source>
</evidence>
<feature type="domain" description="Impact N-terminal" evidence="2">
    <location>
        <begin position="19"/>
        <end position="122"/>
    </location>
</feature>
<dbReference type="InterPro" id="IPR036956">
    <property type="entry name" value="Impact_N_sf"/>
</dbReference>
<keyword evidence="5" id="KW-1185">Reference proteome</keyword>
<dbReference type="InterPro" id="IPR015269">
    <property type="entry name" value="UPF0029_Impact_C"/>
</dbReference>
<dbReference type="NCBIfam" id="TIGR00257">
    <property type="entry name" value="IMPACT_YIGZ"/>
    <property type="match status" value="1"/>
</dbReference>
<dbReference type="InterPro" id="IPR035647">
    <property type="entry name" value="EFG_III/V"/>
</dbReference>
<evidence type="ECO:0000259" key="2">
    <source>
        <dbReference type="Pfam" id="PF01205"/>
    </source>
</evidence>
<dbReference type="Pfam" id="PF09186">
    <property type="entry name" value="DUF1949"/>
    <property type="match status" value="1"/>
</dbReference>
<name>A0A7C8LPP8_9FIRM</name>
<dbReference type="InterPro" id="IPR020568">
    <property type="entry name" value="Ribosomal_Su5_D2-typ_SF"/>
</dbReference>